<reference evidence="10 11" key="1">
    <citation type="journal article" date="2018" name="Nat. Ecol. Evol.">
        <title>Pezizomycetes genomes reveal the molecular basis of ectomycorrhizal truffle lifestyle.</title>
        <authorList>
            <person name="Murat C."/>
            <person name="Payen T."/>
            <person name="Noel B."/>
            <person name="Kuo A."/>
            <person name="Morin E."/>
            <person name="Chen J."/>
            <person name="Kohler A."/>
            <person name="Krizsan K."/>
            <person name="Balestrini R."/>
            <person name="Da Silva C."/>
            <person name="Montanini B."/>
            <person name="Hainaut M."/>
            <person name="Levati E."/>
            <person name="Barry K.W."/>
            <person name="Belfiori B."/>
            <person name="Cichocki N."/>
            <person name="Clum A."/>
            <person name="Dockter R.B."/>
            <person name="Fauchery L."/>
            <person name="Guy J."/>
            <person name="Iotti M."/>
            <person name="Le Tacon F."/>
            <person name="Lindquist E.A."/>
            <person name="Lipzen A."/>
            <person name="Malagnac F."/>
            <person name="Mello A."/>
            <person name="Molinier V."/>
            <person name="Miyauchi S."/>
            <person name="Poulain J."/>
            <person name="Riccioni C."/>
            <person name="Rubini A."/>
            <person name="Sitrit Y."/>
            <person name="Splivallo R."/>
            <person name="Traeger S."/>
            <person name="Wang M."/>
            <person name="Zifcakova L."/>
            <person name="Wipf D."/>
            <person name="Zambonelli A."/>
            <person name="Paolocci F."/>
            <person name="Nowrousian M."/>
            <person name="Ottonello S."/>
            <person name="Baldrian P."/>
            <person name="Spatafora J.W."/>
            <person name="Henrissat B."/>
            <person name="Nagy L.G."/>
            <person name="Aury J.M."/>
            <person name="Wincker P."/>
            <person name="Grigoriev I.V."/>
            <person name="Bonfante P."/>
            <person name="Martin F.M."/>
        </authorList>
    </citation>
    <scope>NUCLEOTIDE SEQUENCE [LARGE SCALE GENOMIC DNA]</scope>
    <source>
        <strain evidence="10 11">120613-1</strain>
    </source>
</reference>
<dbReference type="Gene3D" id="2.130.10.10">
    <property type="entry name" value="YVTN repeat-like/Quinoprotein amine dehydrogenase"/>
    <property type="match status" value="1"/>
</dbReference>
<dbReference type="InterPro" id="IPR015943">
    <property type="entry name" value="WD40/YVTN_repeat-like_dom_sf"/>
</dbReference>
<dbReference type="SUPFAM" id="SSF50978">
    <property type="entry name" value="WD40 repeat-like"/>
    <property type="match status" value="1"/>
</dbReference>
<keyword evidence="5" id="KW-0539">Nucleus</keyword>
<feature type="domain" description="Nucleolar protein 10-like second" evidence="8">
    <location>
        <begin position="455"/>
        <end position="482"/>
    </location>
</feature>
<dbReference type="InterPro" id="IPR056551">
    <property type="entry name" value="Beta-prop_NOL10_N"/>
</dbReference>
<dbReference type="OrthoDB" id="273340at2759"/>
<dbReference type="GO" id="GO:0000462">
    <property type="term" value="P:maturation of SSU-rRNA from tricistronic rRNA transcript (SSU-rRNA, 5.8S rRNA, LSU-rRNA)"/>
    <property type="evidence" value="ECO:0007669"/>
    <property type="project" value="TreeGrafter"/>
</dbReference>
<keyword evidence="3" id="KW-0853">WD repeat</keyword>
<evidence type="ECO:0000256" key="2">
    <source>
        <dbReference type="ARBA" id="ARBA00005264"/>
    </source>
</evidence>
<evidence type="ECO:0000256" key="5">
    <source>
        <dbReference type="ARBA" id="ARBA00023242"/>
    </source>
</evidence>
<dbReference type="PANTHER" id="PTHR14927">
    <property type="entry name" value="NUCLEOLAR PROTEIN 10"/>
    <property type="match status" value="1"/>
</dbReference>
<dbReference type="Pfam" id="PF08159">
    <property type="entry name" value="NUC153"/>
    <property type="match status" value="1"/>
</dbReference>
<accession>A0A3N4JHI0</accession>
<dbReference type="GO" id="GO:0030686">
    <property type="term" value="C:90S preribosome"/>
    <property type="evidence" value="ECO:0007669"/>
    <property type="project" value="TreeGrafter"/>
</dbReference>
<keyword evidence="4" id="KW-0677">Repeat</keyword>
<comment type="subcellular location">
    <subcellularLocation>
        <location evidence="1">Nucleus</location>
        <location evidence="1">Nucleolus</location>
    </subcellularLocation>
</comment>
<feature type="region of interest" description="Disordered" evidence="6">
    <location>
        <begin position="538"/>
        <end position="557"/>
    </location>
</feature>
<feature type="domain" description="Nucleolar protein 10-like second" evidence="8">
    <location>
        <begin position="420"/>
        <end position="442"/>
    </location>
</feature>
<evidence type="ECO:0000313" key="10">
    <source>
        <dbReference type="EMBL" id="RPA96151.1"/>
    </source>
</evidence>
<evidence type="ECO:0000313" key="11">
    <source>
        <dbReference type="Proteomes" id="UP000276215"/>
    </source>
</evidence>
<evidence type="ECO:0000256" key="4">
    <source>
        <dbReference type="ARBA" id="ARBA00022737"/>
    </source>
</evidence>
<dbReference type="PANTHER" id="PTHR14927:SF0">
    <property type="entry name" value="NUCLEOLAR PROTEIN 10"/>
    <property type="match status" value="1"/>
</dbReference>
<sequence length="749" mass="82684">MSLKVTQQNSISVYTVSGSHTARSLPDWLARKRKRSLRDDAAYNSRIELIQDFEFEEASQCVRVSEDGEYAMATGTYKPQQRIYHLPSSALKYARHTGSLNLKFVLLSTDYTKSLHLQTDRSLEFHTAMGCHHVTRIPRYGRDLAYLKPTAQVVVAAEGQEVYRLDLEAGRFLKPFTVGGYDGGEDVRSVECVGVADGSHGLLAFGTDVGTTEFWDPRSRNRVGLLGSPTSAAASYDVFGQALKTGVTALEFNPSGLTLATGNSAGIITLYDIRSPNPLLSKDQGYGFPIKTLKFLHSSSSTNSNTRGVETAYETTSTPKVLSADKRIIKIWDQNNGKPWTSIEPSVDINDVCVVPNSGMIFTANEGREMHSFLIPALGPSPWWCAHLDTQIEQLADKHINDPDAYINGTGGTSGEAVTYDNYKFLTKPELKQLNLDHLIGGHAANTEGGKKPISGGSLVRPYMHGYFVDQRLYDEARLIADPFEWERERKRLVAARIEKQRESRIRSTRTTTTAAAASKVKFNKRLAERLVALEGKLAKASASPDDGDDEEKKEEVLKDTRFTRLFQNPDFEVDEASMEFRQLNPSTKPTLPTAKTAVEQEQDSSSVNSDSDSGSDSGEEKSEKRRPEKNWQPEMRISTSSYKKANHDTRGFAPSSVQKKRNREKSFGERVSSIKDRPREADRRVGRGVMGEREVTFFASSSRRGRGGHEGGGRGGRGGGGQGGGRGRPAGERRSASGNVFRREGLGK</sequence>
<feature type="compositionally biased region" description="Basic and acidic residues" evidence="6">
    <location>
        <begin position="665"/>
        <end position="696"/>
    </location>
</feature>
<proteinExistence type="inferred from homology"/>
<dbReference type="GO" id="GO:0032040">
    <property type="term" value="C:small-subunit processome"/>
    <property type="evidence" value="ECO:0007669"/>
    <property type="project" value="TreeGrafter"/>
</dbReference>
<evidence type="ECO:0000256" key="3">
    <source>
        <dbReference type="ARBA" id="ARBA00022574"/>
    </source>
</evidence>
<feature type="compositionally biased region" description="Low complexity" evidence="6">
    <location>
        <begin position="604"/>
        <end position="617"/>
    </location>
</feature>
<dbReference type="EMBL" id="ML120417">
    <property type="protein sequence ID" value="RPA96151.1"/>
    <property type="molecule type" value="Genomic_DNA"/>
</dbReference>
<evidence type="ECO:0000256" key="6">
    <source>
        <dbReference type="SAM" id="MobiDB-lite"/>
    </source>
</evidence>
<feature type="compositionally biased region" description="Basic and acidic residues" evidence="6">
    <location>
        <begin position="730"/>
        <end position="749"/>
    </location>
</feature>
<dbReference type="Pfam" id="PF23097">
    <property type="entry name" value="NOL10_2nd"/>
    <property type="match status" value="2"/>
</dbReference>
<dbReference type="Pfam" id="PF23098">
    <property type="entry name" value="Beta-prop_NOL10_N"/>
    <property type="match status" value="1"/>
</dbReference>
<feature type="compositionally biased region" description="Basic and acidic residues" evidence="6">
    <location>
        <begin position="619"/>
        <end position="632"/>
    </location>
</feature>
<gene>
    <name evidence="10" type="ORF">L873DRAFT_1773277</name>
</gene>
<dbReference type="InterPro" id="IPR036322">
    <property type="entry name" value="WD40_repeat_dom_sf"/>
</dbReference>
<dbReference type="STRING" id="1336337.A0A3N4JHI0"/>
<name>A0A3N4JHI0_9PEZI</name>
<comment type="similarity">
    <text evidence="2">Belongs to the WD repeat NOL10/ENP2 family.</text>
</comment>
<evidence type="ECO:0000259" key="7">
    <source>
        <dbReference type="Pfam" id="PF08159"/>
    </source>
</evidence>
<feature type="domain" description="Nucleolar protein 10-like N-terminal" evidence="9">
    <location>
        <begin position="5"/>
        <end position="400"/>
    </location>
</feature>
<feature type="region of interest" description="Disordered" evidence="6">
    <location>
        <begin position="584"/>
        <end position="749"/>
    </location>
</feature>
<evidence type="ECO:0000259" key="9">
    <source>
        <dbReference type="Pfam" id="PF23098"/>
    </source>
</evidence>
<dbReference type="AlphaFoldDB" id="A0A3N4JHI0"/>
<evidence type="ECO:0000259" key="8">
    <source>
        <dbReference type="Pfam" id="PF23097"/>
    </source>
</evidence>
<keyword evidence="11" id="KW-1185">Reference proteome</keyword>
<feature type="compositionally biased region" description="Gly residues" evidence="6">
    <location>
        <begin position="714"/>
        <end position="729"/>
    </location>
</feature>
<dbReference type="InterPro" id="IPR040382">
    <property type="entry name" value="NOL10/Enp2"/>
</dbReference>
<dbReference type="InterPro" id="IPR056550">
    <property type="entry name" value="NOL10_2nd"/>
</dbReference>
<dbReference type="Proteomes" id="UP000276215">
    <property type="component" value="Unassembled WGS sequence"/>
</dbReference>
<feature type="domain" description="NUC153" evidence="7">
    <location>
        <begin position="560"/>
        <end position="588"/>
    </location>
</feature>
<dbReference type="InterPro" id="IPR012580">
    <property type="entry name" value="NUC153"/>
</dbReference>
<protein>
    <submittedName>
        <fullName evidence="10">WD40 repeat-like protein</fullName>
    </submittedName>
</protein>
<evidence type="ECO:0000256" key="1">
    <source>
        <dbReference type="ARBA" id="ARBA00004604"/>
    </source>
</evidence>
<organism evidence="10 11">
    <name type="scientific">Choiromyces venosus 120613-1</name>
    <dbReference type="NCBI Taxonomy" id="1336337"/>
    <lineage>
        <taxon>Eukaryota</taxon>
        <taxon>Fungi</taxon>
        <taxon>Dikarya</taxon>
        <taxon>Ascomycota</taxon>
        <taxon>Pezizomycotina</taxon>
        <taxon>Pezizomycetes</taxon>
        <taxon>Pezizales</taxon>
        <taxon>Tuberaceae</taxon>
        <taxon>Choiromyces</taxon>
    </lineage>
</organism>